<keyword evidence="2" id="KW-0442">Lipid degradation</keyword>
<sequence length="579" mass="65491">MTYRVAVAISGAVSLGSYEAGTLHELIKAFEEHNKLASDDSKIKIDVLTGASAGGMTAALIAHKLLYDPEMLRGDKTNAGYRAWVEMVDIQGLLTPHEGDLTRTSLLSSNFVGNIAHELITRRQAALPDVSEPHPVAAEEIKLGLAMANLNGVDYEVKVFSSGEEGLDQGKFVQTRFQDRFTRTLAGPYSKEVWNDIILAARGCGAFPVAFSPIGLFRNWQNEPLDYRDRGASPFTPNNTDRDHAFYYMDGGAFNNYPLGMARALADRIDKTPEDYEKRFYIYISPSAKESVQDLRFHIDENTSMAETAKRMVKSVFWQGRFQEWMQIDSVNEKIKRLDDHAASLASFIANMTEQEIAATQKVFDAMLLQLYSHESDVEENLQRLAVAYRNDSAQIDLNTEAKAVWLKGVAVLEKSGDLNNREQMKVYTITANKNKLASEKLAAFMGFFDENLREHDYLLGRVNGMRMVQHILNCREDALIRDKHLPLAVASRTNDIAQATEMLSEMDLGHADMHDVNNDIKKAVYQRVKERTRLWLKAEGVGWFFRTGIWFFSRVYVKQGLKLTPTRILGLKLPYWLF</sequence>
<feature type="short sequence motif" description="GXSXG" evidence="2">
    <location>
        <begin position="50"/>
        <end position="54"/>
    </location>
</feature>
<evidence type="ECO:0000313" key="5">
    <source>
        <dbReference type="Proteomes" id="UP000275281"/>
    </source>
</evidence>
<keyword evidence="2" id="KW-0378">Hydrolase</keyword>
<feature type="active site" description="Nucleophile" evidence="2">
    <location>
        <position position="52"/>
    </location>
</feature>
<reference evidence="4 5" key="1">
    <citation type="submission" date="2018-11" db="EMBL/GenBank/DDBJ databases">
        <authorList>
            <person name="Ye M.-Q."/>
            <person name="Du Z.-J."/>
        </authorList>
    </citation>
    <scope>NUCLEOTIDE SEQUENCE [LARGE SCALE GENOMIC DNA]</scope>
    <source>
        <strain evidence="4 5">U0105</strain>
    </source>
</reference>
<feature type="active site" description="Proton acceptor" evidence="2">
    <location>
        <position position="250"/>
    </location>
</feature>
<protein>
    <recommendedName>
        <fullName evidence="3">PNPLA domain-containing protein</fullName>
    </recommendedName>
</protein>
<gene>
    <name evidence="4" type="ORF">DRW07_07595</name>
</gene>
<comment type="caution">
    <text evidence="4">The sequence shown here is derived from an EMBL/GenBank/DDBJ whole genome shotgun (WGS) entry which is preliminary data.</text>
</comment>
<evidence type="ECO:0000256" key="2">
    <source>
        <dbReference type="PROSITE-ProRule" id="PRU01161"/>
    </source>
</evidence>
<dbReference type="Proteomes" id="UP000275281">
    <property type="component" value="Unassembled WGS sequence"/>
</dbReference>
<dbReference type="PROSITE" id="PS51635">
    <property type="entry name" value="PNPLA"/>
    <property type="match status" value="1"/>
</dbReference>
<dbReference type="EMBL" id="RPOK01000002">
    <property type="protein sequence ID" value="RPJ67379.1"/>
    <property type="molecule type" value="Genomic_DNA"/>
</dbReference>
<evidence type="ECO:0000313" key="4">
    <source>
        <dbReference type="EMBL" id="RPJ67379.1"/>
    </source>
</evidence>
<dbReference type="GO" id="GO:0016042">
    <property type="term" value="P:lipid catabolic process"/>
    <property type="evidence" value="ECO:0007669"/>
    <property type="project" value="UniProtKB-UniRule"/>
</dbReference>
<dbReference type="Pfam" id="PF01734">
    <property type="entry name" value="Patatin"/>
    <property type="match status" value="1"/>
</dbReference>
<evidence type="ECO:0000256" key="1">
    <source>
        <dbReference type="ARBA" id="ARBA00023098"/>
    </source>
</evidence>
<keyword evidence="5" id="KW-1185">Reference proteome</keyword>
<dbReference type="Gene3D" id="3.40.1090.10">
    <property type="entry name" value="Cytosolic phospholipase A2 catalytic domain"/>
    <property type="match status" value="1"/>
</dbReference>
<comment type="caution">
    <text evidence="2">Lacks conserved residue(s) required for the propagation of feature annotation.</text>
</comment>
<dbReference type="InterPro" id="IPR016035">
    <property type="entry name" value="Acyl_Trfase/lysoPLipase"/>
</dbReference>
<accession>A0A3N5Y8I3</accession>
<keyword evidence="1 2" id="KW-0443">Lipid metabolism</keyword>
<dbReference type="RefSeq" id="WP_124027279.1">
    <property type="nucleotide sequence ID" value="NZ_JBHRSN010000015.1"/>
</dbReference>
<dbReference type="InterPro" id="IPR002641">
    <property type="entry name" value="PNPLA_dom"/>
</dbReference>
<feature type="short sequence motif" description="DGA/G" evidence="2">
    <location>
        <begin position="250"/>
        <end position="252"/>
    </location>
</feature>
<name>A0A3N5Y8I3_9ALTE</name>
<dbReference type="AlphaFoldDB" id="A0A3N5Y8I3"/>
<dbReference type="GO" id="GO:0016787">
    <property type="term" value="F:hydrolase activity"/>
    <property type="evidence" value="ECO:0007669"/>
    <property type="project" value="UniProtKB-UniRule"/>
</dbReference>
<feature type="domain" description="PNPLA" evidence="3">
    <location>
        <begin position="7"/>
        <end position="263"/>
    </location>
</feature>
<dbReference type="SUPFAM" id="SSF52151">
    <property type="entry name" value="FabD/lysophospholipase-like"/>
    <property type="match status" value="1"/>
</dbReference>
<proteinExistence type="predicted"/>
<dbReference type="OrthoDB" id="1488362at2"/>
<evidence type="ECO:0000259" key="3">
    <source>
        <dbReference type="PROSITE" id="PS51635"/>
    </source>
</evidence>
<organism evidence="4 5">
    <name type="scientific">Alteromonas sediminis</name>
    <dbReference type="NCBI Taxonomy" id="2259342"/>
    <lineage>
        <taxon>Bacteria</taxon>
        <taxon>Pseudomonadati</taxon>
        <taxon>Pseudomonadota</taxon>
        <taxon>Gammaproteobacteria</taxon>
        <taxon>Alteromonadales</taxon>
        <taxon>Alteromonadaceae</taxon>
        <taxon>Alteromonas/Salinimonas group</taxon>
        <taxon>Alteromonas</taxon>
    </lineage>
</organism>